<evidence type="ECO:0000256" key="1">
    <source>
        <dbReference type="ARBA" id="ARBA00022491"/>
    </source>
</evidence>
<evidence type="ECO:0000256" key="2">
    <source>
        <dbReference type="ARBA" id="ARBA00023125"/>
    </source>
</evidence>
<feature type="DNA-binding region" description="H-T-H motif" evidence="3">
    <location>
        <begin position="26"/>
        <end position="45"/>
    </location>
</feature>
<dbReference type="RefSeq" id="WP_106589204.1">
    <property type="nucleotide sequence ID" value="NZ_PYAV01000010.1"/>
</dbReference>
<dbReference type="Proteomes" id="UP000242310">
    <property type="component" value="Unassembled WGS sequence"/>
</dbReference>
<proteinExistence type="predicted"/>
<feature type="domain" description="HTH tetR-type" evidence="4">
    <location>
        <begin position="3"/>
        <end position="63"/>
    </location>
</feature>
<reference evidence="5 6" key="1">
    <citation type="submission" date="2018-03" db="EMBL/GenBank/DDBJ databases">
        <title>Genomic Encyclopedia of Type Strains, Phase III (KMG-III): the genomes of soil and plant-associated and newly described type strains.</title>
        <authorList>
            <person name="Whitman W."/>
        </authorList>
    </citation>
    <scope>NUCLEOTIDE SEQUENCE [LARGE SCALE GENOMIC DNA]</scope>
    <source>
        <strain evidence="5 6">CGMCC 1.07653</strain>
    </source>
</reference>
<evidence type="ECO:0000313" key="6">
    <source>
        <dbReference type="Proteomes" id="UP000242310"/>
    </source>
</evidence>
<dbReference type="EMBL" id="PYAV01000010">
    <property type="protein sequence ID" value="PSL43532.1"/>
    <property type="molecule type" value="Genomic_DNA"/>
</dbReference>
<dbReference type="InterPro" id="IPR050624">
    <property type="entry name" value="HTH-type_Tx_Regulator"/>
</dbReference>
<dbReference type="SUPFAM" id="SSF48498">
    <property type="entry name" value="Tetracyclin repressor-like, C-terminal domain"/>
    <property type="match status" value="1"/>
</dbReference>
<gene>
    <name evidence="5" type="ORF">B0H94_1107</name>
</gene>
<dbReference type="SUPFAM" id="SSF46689">
    <property type="entry name" value="Homeodomain-like"/>
    <property type="match status" value="1"/>
</dbReference>
<dbReference type="InterPro" id="IPR036271">
    <property type="entry name" value="Tet_transcr_reg_TetR-rel_C_sf"/>
</dbReference>
<dbReference type="Pfam" id="PF17934">
    <property type="entry name" value="TetR_C_26"/>
    <property type="match status" value="1"/>
</dbReference>
<protein>
    <submittedName>
        <fullName evidence="5">TetR family transcriptional regulator</fullName>
    </submittedName>
</protein>
<keyword evidence="2 3" id="KW-0238">DNA-binding</keyword>
<comment type="caution">
    <text evidence="5">The sequence shown here is derived from an EMBL/GenBank/DDBJ whole genome shotgun (WGS) entry which is preliminary data.</text>
</comment>
<dbReference type="PANTHER" id="PTHR43479:SF8">
    <property type="entry name" value="TRANSCRIPTIONAL REGULATOR, TETR FAMILY"/>
    <property type="match status" value="1"/>
</dbReference>
<dbReference type="Gene3D" id="1.10.357.10">
    <property type="entry name" value="Tetracycline Repressor, domain 2"/>
    <property type="match status" value="1"/>
</dbReference>
<dbReference type="Pfam" id="PF00440">
    <property type="entry name" value="TetR_N"/>
    <property type="match status" value="1"/>
</dbReference>
<organism evidence="5 6">
    <name type="scientific">Salsuginibacillus halophilus</name>
    <dbReference type="NCBI Taxonomy" id="517424"/>
    <lineage>
        <taxon>Bacteria</taxon>
        <taxon>Bacillati</taxon>
        <taxon>Bacillota</taxon>
        <taxon>Bacilli</taxon>
        <taxon>Bacillales</taxon>
        <taxon>Bacillaceae</taxon>
        <taxon>Salsuginibacillus</taxon>
    </lineage>
</organism>
<evidence type="ECO:0000256" key="3">
    <source>
        <dbReference type="PROSITE-ProRule" id="PRU00335"/>
    </source>
</evidence>
<keyword evidence="6" id="KW-1185">Reference proteome</keyword>
<dbReference type="InterPro" id="IPR009057">
    <property type="entry name" value="Homeodomain-like_sf"/>
</dbReference>
<dbReference type="InterPro" id="IPR041603">
    <property type="entry name" value="YvdT_C"/>
</dbReference>
<dbReference type="AlphaFoldDB" id="A0A2P8HBD6"/>
<dbReference type="OrthoDB" id="9812484at2"/>
<name>A0A2P8HBD6_9BACI</name>
<dbReference type="PANTHER" id="PTHR43479">
    <property type="entry name" value="ACREF/ENVCD OPERON REPRESSOR-RELATED"/>
    <property type="match status" value="1"/>
</dbReference>
<sequence length="190" mass="21566">MSQTKKTQIISAAKQLLAEHGIENIKVNDIVKQAGVAQGTFYLYFRSKSALIPEIAAELIGELLQIQREKLSQVVRTSDKIDIIIDTSFEVSRSYRGLLSLCYSGLAINDELSEWERIYEPYKTFIEEILEAGKAEGEVTQQIATSSAAQMMISLIEETTERVHLHEDETEVPHEKEQLRTFLKRALLHV</sequence>
<dbReference type="GO" id="GO:0003677">
    <property type="term" value="F:DNA binding"/>
    <property type="evidence" value="ECO:0007669"/>
    <property type="project" value="UniProtKB-UniRule"/>
</dbReference>
<evidence type="ECO:0000259" key="4">
    <source>
        <dbReference type="PROSITE" id="PS50977"/>
    </source>
</evidence>
<dbReference type="InterPro" id="IPR001647">
    <property type="entry name" value="HTH_TetR"/>
</dbReference>
<dbReference type="PRINTS" id="PR00455">
    <property type="entry name" value="HTHTETR"/>
</dbReference>
<keyword evidence="1" id="KW-0678">Repressor</keyword>
<accession>A0A2P8HBD6</accession>
<evidence type="ECO:0000313" key="5">
    <source>
        <dbReference type="EMBL" id="PSL43532.1"/>
    </source>
</evidence>
<dbReference type="PROSITE" id="PS50977">
    <property type="entry name" value="HTH_TETR_2"/>
    <property type="match status" value="1"/>
</dbReference>